<feature type="region of interest" description="Disordered" evidence="1">
    <location>
        <begin position="29"/>
        <end position="73"/>
    </location>
</feature>
<evidence type="ECO:0000256" key="1">
    <source>
        <dbReference type="SAM" id="MobiDB-lite"/>
    </source>
</evidence>
<reference evidence="2" key="1">
    <citation type="submission" date="2019-12" db="EMBL/GenBank/DDBJ databases">
        <title>An insight into the sialome of adult female Ixodes ricinus ticks feeding for 6 days.</title>
        <authorList>
            <person name="Perner J."/>
            <person name="Ribeiro J.M.C."/>
        </authorList>
    </citation>
    <scope>NUCLEOTIDE SEQUENCE</scope>
    <source>
        <strain evidence="2">Semi-engorged</strain>
        <tissue evidence="2">Salivary glands</tissue>
    </source>
</reference>
<accession>A0A6B0U2Z0</accession>
<organism evidence="2">
    <name type="scientific">Ixodes ricinus</name>
    <name type="common">Common tick</name>
    <name type="synonym">Acarus ricinus</name>
    <dbReference type="NCBI Taxonomy" id="34613"/>
    <lineage>
        <taxon>Eukaryota</taxon>
        <taxon>Metazoa</taxon>
        <taxon>Ecdysozoa</taxon>
        <taxon>Arthropoda</taxon>
        <taxon>Chelicerata</taxon>
        <taxon>Arachnida</taxon>
        <taxon>Acari</taxon>
        <taxon>Parasitiformes</taxon>
        <taxon>Ixodida</taxon>
        <taxon>Ixodoidea</taxon>
        <taxon>Ixodidae</taxon>
        <taxon>Ixodinae</taxon>
        <taxon>Ixodes</taxon>
    </lineage>
</organism>
<evidence type="ECO:0000313" key="2">
    <source>
        <dbReference type="EMBL" id="MXU83074.1"/>
    </source>
</evidence>
<name>A0A6B0U2Z0_IXORI</name>
<sequence length="73" mass="8184">MPSLPRARNRRRSTGAAAPWVWPCCATGAPRRPSDVPSPAPTCGGSARRPQTWIPARRADRRRCGRRRTHRRG</sequence>
<proteinExistence type="predicted"/>
<dbReference type="AlphaFoldDB" id="A0A6B0U2Z0"/>
<protein>
    <submittedName>
        <fullName evidence="2">Putative secreted protein</fullName>
    </submittedName>
</protein>
<dbReference type="EMBL" id="GIFC01000991">
    <property type="protein sequence ID" value="MXU83074.1"/>
    <property type="molecule type" value="Transcribed_RNA"/>
</dbReference>
<feature type="compositionally biased region" description="Basic residues" evidence="1">
    <location>
        <begin position="59"/>
        <end position="73"/>
    </location>
</feature>